<dbReference type="PROSITE" id="PS51155">
    <property type="entry name" value="CHIT_BIND_RR_2"/>
    <property type="match status" value="2"/>
</dbReference>
<evidence type="ECO:0000256" key="3">
    <source>
        <dbReference type="ARBA" id="ARBA00022737"/>
    </source>
</evidence>
<evidence type="ECO:0008006" key="8">
    <source>
        <dbReference type="Google" id="ProtNLM"/>
    </source>
</evidence>
<evidence type="ECO:0000256" key="2">
    <source>
        <dbReference type="ARBA" id="ARBA00022729"/>
    </source>
</evidence>
<dbReference type="PANTHER" id="PTHR12236:SF94">
    <property type="entry name" value="CCP84AA-RELATED"/>
    <property type="match status" value="1"/>
</dbReference>
<dbReference type="PANTHER" id="PTHR12236">
    <property type="entry name" value="STRUCTURAL CONTITUENT OF CUTICLE"/>
    <property type="match status" value="1"/>
</dbReference>
<feature type="chain" id="PRO_5016019179" description="Cuticle protein" evidence="5">
    <location>
        <begin position="18"/>
        <end position="431"/>
    </location>
</feature>
<dbReference type="InterPro" id="IPR000618">
    <property type="entry name" value="Insect_cuticle"/>
</dbReference>
<keyword evidence="3" id="KW-0677">Repeat</keyword>
<evidence type="ECO:0000313" key="7">
    <source>
        <dbReference type="Proteomes" id="UP000249218"/>
    </source>
</evidence>
<feature type="signal peptide" evidence="5">
    <location>
        <begin position="1"/>
        <end position="17"/>
    </location>
</feature>
<dbReference type="GO" id="GO:0031012">
    <property type="term" value="C:extracellular matrix"/>
    <property type="evidence" value="ECO:0007669"/>
    <property type="project" value="TreeGrafter"/>
</dbReference>
<dbReference type="EMBL" id="KZ149930">
    <property type="protein sequence ID" value="PZC77403.1"/>
    <property type="molecule type" value="Genomic_DNA"/>
</dbReference>
<dbReference type="OrthoDB" id="6628754at2759"/>
<dbReference type="PRINTS" id="PR00947">
    <property type="entry name" value="CUTICLE"/>
</dbReference>
<dbReference type="Proteomes" id="UP000249218">
    <property type="component" value="Unassembled WGS sequence"/>
</dbReference>
<evidence type="ECO:0000256" key="1">
    <source>
        <dbReference type="ARBA" id="ARBA00022460"/>
    </source>
</evidence>
<proteinExistence type="predicted"/>
<keyword evidence="7" id="KW-1185">Reference proteome</keyword>
<dbReference type="GO" id="GO:0042302">
    <property type="term" value="F:structural constituent of cuticle"/>
    <property type="evidence" value="ECO:0007669"/>
    <property type="project" value="UniProtKB-UniRule"/>
</dbReference>
<dbReference type="InterPro" id="IPR051217">
    <property type="entry name" value="Insect_Cuticle_Struc_Prot"/>
</dbReference>
<protein>
    <recommendedName>
        <fullName evidence="8">Cuticle protein</fullName>
    </recommendedName>
</protein>
<dbReference type="InterPro" id="IPR031311">
    <property type="entry name" value="CHIT_BIND_RR_consensus"/>
</dbReference>
<organism evidence="6 7">
    <name type="scientific">Helicoverpa armigera</name>
    <name type="common">Cotton bollworm</name>
    <name type="synonym">Heliothis armigera</name>
    <dbReference type="NCBI Taxonomy" id="29058"/>
    <lineage>
        <taxon>Eukaryota</taxon>
        <taxon>Metazoa</taxon>
        <taxon>Ecdysozoa</taxon>
        <taxon>Arthropoda</taxon>
        <taxon>Hexapoda</taxon>
        <taxon>Insecta</taxon>
        <taxon>Pterygota</taxon>
        <taxon>Neoptera</taxon>
        <taxon>Endopterygota</taxon>
        <taxon>Lepidoptera</taxon>
        <taxon>Glossata</taxon>
        <taxon>Ditrysia</taxon>
        <taxon>Noctuoidea</taxon>
        <taxon>Noctuidae</taxon>
        <taxon>Heliothinae</taxon>
        <taxon>Helicoverpa</taxon>
    </lineage>
</organism>
<keyword evidence="2 5" id="KW-0732">Signal</keyword>
<evidence type="ECO:0000256" key="4">
    <source>
        <dbReference type="PROSITE-ProRule" id="PRU00497"/>
    </source>
</evidence>
<gene>
    <name evidence="6" type="primary">HaOG203451</name>
    <name evidence="6" type="ORF">B5X24_HaOG203451</name>
</gene>
<keyword evidence="1 4" id="KW-0193">Cuticle</keyword>
<dbReference type="GO" id="GO:0005615">
    <property type="term" value="C:extracellular space"/>
    <property type="evidence" value="ECO:0007669"/>
    <property type="project" value="TreeGrafter"/>
</dbReference>
<accession>A0A2W1C012</accession>
<dbReference type="PROSITE" id="PS00233">
    <property type="entry name" value="CHIT_BIND_RR_1"/>
    <property type="match status" value="2"/>
</dbReference>
<dbReference type="AlphaFoldDB" id="A0A2W1C012"/>
<sequence>MAFKLVVLSCLLALAHGSVAPAAIAAAPVAYAAAPVAARLEEFDPVPQYNFGYNVADSLTGDYKSQTEQRNGDLVQGQYSLVDSDGTRRVVDYTADSVNGFNAVVRKEPLVAAAPAVVRADEASAPPTTINAVSVKLRVQFTALSIPEHISTTNSRHGIQGTDRSWICEVKYNSDCEILVVLSCLLALAHGSVAPAAIAAAPVAYAAAPVAARLEEFDPVPQYNFGYNVADSLTGDYKSQTEQRNGDLVQGQYSLVDSDGTRRVVDYTADSVNGFNAVVRKEPLVAAAPAVVTEPAVVPARLAAAPVVAARYAAAPVAAAVAAPAPVYARYAAAPVAAAVAAPAPVYARYAAAPVAAAVAAPAPVYARYAAAPVAAAVAAPAPVYARYAAAPVAAPVVAARYAAAPVAAAPVAAYRAAYSAYPAAAYTTAW</sequence>
<evidence type="ECO:0000313" key="6">
    <source>
        <dbReference type="EMBL" id="PZC77403.1"/>
    </source>
</evidence>
<name>A0A2W1C012_HELAM</name>
<reference evidence="6 7" key="1">
    <citation type="journal article" date="2017" name="BMC Biol.">
        <title>Genomic innovations, transcriptional plasticity and gene loss underlying the evolution and divergence of two highly polyphagous and invasive Helicoverpa pest species.</title>
        <authorList>
            <person name="Pearce S.L."/>
            <person name="Clarke D.F."/>
            <person name="East P.D."/>
            <person name="Elfekih S."/>
            <person name="Gordon K.H."/>
            <person name="Jermiin L.S."/>
            <person name="McGaughran A."/>
            <person name="Oakeshott J.G."/>
            <person name="Papanikolaou A."/>
            <person name="Perera O.P."/>
            <person name="Rane R.V."/>
            <person name="Richards S."/>
            <person name="Tay W.T."/>
            <person name="Walsh T.K."/>
            <person name="Anderson A."/>
            <person name="Anderson C.J."/>
            <person name="Asgari S."/>
            <person name="Board P.G."/>
            <person name="Bretschneider A."/>
            <person name="Campbell P.M."/>
            <person name="Chertemps T."/>
            <person name="Christeller J.T."/>
            <person name="Coppin C.W."/>
            <person name="Downes S.J."/>
            <person name="Duan G."/>
            <person name="Farnsworth C.A."/>
            <person name="Good R.T."/>
            <person name="Han L.B."/>
            <person name="Han Y.C."/>
            <person name="Hatje K."/>
            <person name="Horne I."/>
            <person name="Huang Y.P."/>
            <person name="Hughes D.S."/>
            <person name="Jacquin-Joly E."/>
            <person name="James W."/>
            <person name="Jhangiani S."/>
            <person name="Kollmar M."/>
            <person name="Kuwar S.S."/>
            <person name="Li S."/>
            <person name="Liu N.Y."/>
            <person name="Maibeche M.T."/>
            <person name="Miller J.R."/>
            <person name="Montagne N."/>
            <person name="Perry T."/>
            <person name="Qu J."/>
            <person name="Song S.V."/>
            <person name="Sutton G.G."/>
            <person name="Vogel H."/>
            <person name="Walenz B.P."/>
            <person name="Xu W."/>
            <person name="Zhang H.J."/>
            <person name="Zou Z."/>
            <person name="Batterham P."/>
            <person name="Edwards O.R."/>
            <person name="Feyereisen R."/>
            <person name="Gibbs R.A."/>
            <person name="Heckel D.G."/>
            <person name="McGrath A."/>
            <person name="Robin C."/>
            <person name="Scherer S.E."/>
            <person name="Worley K.C."/>
            <person name="Wu Y.D."/>
        </authorList>
    </citation>
    <scope>NUCLEOTIDE SEQUENCE [LARGE SCALE GENOMIC DNA]</scope>
    <source>
        <strain evidence="6">Harm_GR_Male_#8</strain>
        <tissue evidence="6">Whole organism</tissue>
    </source>
</reference>
<dbReference type="Pfam" id="PF00379">
    <property type="entry name" value="Chitin_bind_4"/>
    <property type="match status" value="2"/>
</dbReference>
<evidence type="ECO:0000256" key="5">
    <source>
        <dbReference type="SAM" id="SignalP"/>
    </source>
</evidence>